<keyword evidence="3" id="KW-1015">Disulfide bond</keyword>
<dbReference type="PANTHER" id="PTHR10430:SF16">
    <property type="entry name" value="PEROXIREDOXIN-5, MITOCHONDRIAL"/>
    <property type="match status" value="1"/>
</dbReference>
<dbReference type="EMBL" id="LAZR01002321">
    <property type="protein sequence ID" value="KKN31544.1"/>
    <property type="molecule type" value="Genomic_DNA"/>
</dbReference>
<dbReference type="PROSITE" id="PS51352">
    <property type="entry name" value="THIOREDOXIN_2"/>
    <property type="match status" value="1"/>
</dbReference>
<name>A0A0F9PMX3_9ZZZZ</name>
<evidence type="ECO:0000256" key="2">
    <source>
        <dbReference type="ARBA" id="ARBA00023002"/>
    </source>
</evidence>
<dbReference type="InterPro" id="IPR011906">
    <property type="entry name" value="Glutaredoxin_dom"/>
</dbReference>
<dbReference type="PRINTS" id="PR00160">
    <property type="entry name" value="GLUTAREDOXIN"/>
</dbReference>
<dbReference type="InterPro" id="IPR036249">
    <property type="entry name" value="Thioredoxin-like_sf"/>
</dbReference>
<dbReference type="Pfam" id="PF08534">
    <property type="entry name" value="Redoxin"/>
    <property type="match status" value="1"/>
</dbReference>
<dbReference type="Gene3D" id="3.40.30.10">
    <property type="entry name" value="Glutaredoxin"/>
    <property type="match status" value="2"/>
</dbReference>
<evidence type="ECO:0000256" key="3">
    <source>
        <dbReference type="ARBA" id="ARBA00023157"/>
    </source>
</evidence>
<dbReference type="GO" id="GO:0042744">
    <property type="term" value="P:hydrogen peroxide catabolic process"/>
    <property type="evidence" value="ECO:0007669"/>
    <property type="project" value="TreeGrafter"/>
</dbReference>
<dbReference type="GO" id="GO:0005737">
    <property type="term" value="C:cytoplasm"/>
    <property type="evidence" value="ECO:0007669"/>
    <property type="project" value="TreeGrafter"/>
</dbReference>
<dbReference type="InterPro" id="IPR013766">
    <property type="entry name" value="Thioredoxin_domain"/>
</dbReference>
<protein>
    <recommendedName>
        <fullName evidence="5">Thioredoxin domain-containing protein</fullName>
    </recommendedName>
</protein>
<organism evidence="6">
    <name type="scientific">marine sediment metagenome</name>
    <dbReference type="NCBI Taxonomy" id="412755"/>
    <lineage>
        <taxon>unclassified sequences</taxon>
        <taxon>metagenomes</taxon>
        <taxon>ecological metagenomes</taxon>
    </lineage>
</organism>
<dbReference type="GO" id="GO:0008379">
    <property type="term" value="F:thioredoxin peroxidase activity"/>
    <property type="evidence" value="ECO:0007669"/>
    <property type="project" value="InterPro"/>
</dbReference>
<reference evidence="6" key="1">
    <citation type="journal article" date="2015" name="Nature">
        <title>Complex archaea that bridge the gap between prokaryotes and eukaryotes.</title>
        <authorList>
            <person name="Spang A."/>
            <person name="Saw J.H."/>
            <person name="Jorgensen S.L."/>
            <person name="Zaremba-Niedzwiedzka K."/>
            <person name="Martijn J."/>
            <person name="Lind A.E."/>
            <person name="van Eijk R."/>
            <person name="Schleper C."/>
            <person name="Guy L."/>
            <person name="Ettema T.J."/>
        </authorList>
    </citation>
    <scope>NUCLEOTIDE SEQUENCE</scope>
</reference>
<dbReference type="Pfam" id="PF00462">
    <property type="entry name" value="Glutaredoxin"/>
    <property type="match status" value="1"/>
</dbReference>
<keyword evidence="2" id="KW-0560">Oxidoreductase</keyword>
<evidence type="ECO:0000256" key="4">
    <source>
        <dbReference type="ARBA" id="ARBA00023284"/>
    </source>
</evidence>
<evidence type="ECO:0000259" key="5">
    <source>
        <dbReference type="PROSITE" id="PS51352"/>
    </source>
</evidence>
<dbReference type="NCBIfam" id="TIGR02190">
    <property type="entry name" value="GlrX-dom"/>
    <property type="match status" value="1"/>
</dbReference>
<evidence type="ECO:0000256" key="1">
    <source>
        <dbReference type="ARBA" id="ARBA00022559"/>
    </source>
</evidence>
<comment type="caution">
    <text evidence="6">The sequence shown here is derived from an EMBL/GenBank/DDBJ whole genome shotgun (WGS) entry which is preliminary data.</text>
</comment>
<dbReference type="PANTHER" id="PTHR10430">
    <property type="entry name" value="PEROXIREDOXIN"/>
    <property type="match status" value="1"/>
</dbReference>
<dbReference type="AlphaFoldDB" id="A0A0F9PMX3"/>
<dbReference type="InterPro" id="IPR037944">
    <property type="entry name" value="PRX5-like"/>
</dbReference>
<dbReference type="FunFam" id="3.40.30.10:FF:000160">
    <property type="entry name" value="Peroxiredoxin family protein/glutaredoxin"/>
    <property type="match status" value="1"/>
</dbReference>
<dbReference type="GO" id="GO:0045454">
    <property type="term" value="P:cell redox homeostasis"/>
    <property type="evidence" value="ECO:0007669"/>
    <property type="project" value="TreeGrafter"/>
</dbReference>
<dbReference type="PROSITE" id="PS00195">
    <property type="entry name" value="GLUTAREDOXIN_1"/>
    <property type="match status" value="1"/>
</dbReference>
<sequence length="253" mass="27689">MAINKSRGTKTMLNNIEGQTIPSVTFATRENNDWKSVTTDDIFKGKTVVVFSLPGAFTPTCSSTHLPRYNELAGVLKQNGVDEIVCLSVNDTFVMNAWAEHQEAQNITLLPDGNGEFTDGMGMLVDKNDLGFGKRSWRYSMLVKDGVIDKMFIEPDLPGDPFEVSDADTMLDYINPKQAKPEPVSIFTKPGCPFCKKAKELLAEKGFAYEEIVMGAGASLTSLKAVSGRETVPQIFIGGKHIGGSDDLEKYFA</sequence>
<feature type="domain" description="Thioredoxin" evidence="5">
    <location>
        <begin position="15"/>
        <end position="179"/>
    </location>
</feature>
<evidence type="ECO:0000313" key="6">
    <source>
        <dbReference type="EMBL" id="KKN31544.1"/>
    </source>
</evidence>
<dbReference type="GO" id="GO:0034599">
    <property type="term" value="P:cellular response to oxidative stress"/>
    <property type="evidence" value="ECO:0007669"/>
    <property type="project" value="InterPro"/>
</dbReference>
<keyword evidence="4" id="KW-0676">Redox-active center</keyword>
<dbReference type="PROSITE" id="PS51354">
    <property type="entry name" value="GLUTAREDOXIN_2"/>
    <property type="match status" value="1"/>
</dbReference>
<dbReference type="InterPro" id="IPR002109">
    <property type="entry name" value="Glutaredoxin"/>
</dbReference>
<gene>
    <name evidence="6" type="ORF">LCGC14_0822820</name>
</gene>
<dbReference type="InterPro" id="IPR014025">
    <property type="entry name" value="Glutaredoxin_subgr"/>
</dbReference>
<accession>A0A0F9PMX3</accession>
<dbReference type="CDD" id="cd03013">
    <property type="entry name" value="PRX5_like"/>
    <property type="match status" value="1"/>
</dbReference>
<dbReference type="InterPro" id="IPR013740">
    <property type="entry name" value="Redoxin"/>
</dbReference>
<dbReference type="SUPFAM" id="SSF52833">
    <property type="entry name" value="Thioredoxin-like"/>
    <property type="match status" value="1"/>
</dbReference>
<keyword evidence="1" id="KW-0575">Peroxidase</keyword>
<dbReference type="InterPro" id="IPR011767">
    <property type="entry name" value="GLR_AS"/>
</dbReference>
<proteinExistence type="predicted"/>